<feature type="non-terminal residue" evidence="1">
    <location>
        <position position="1"/>
    </location>
</feature>
<reference evidence="1" key="1">
    <citation type="journal article" date="2018" name="Genome Biol.">
        <title>SKESA: strategic k-mer extension for scrupulous assemblies.</title>
        <authorList>
            <person name="Souvorov A."/>
            <person name="Agarwala R."/>
            <person name="Lipman D.J."/>
        </authorList>
    </citation>
    <scope>NUCLEOTIDE SEQUENCE</scope>
    <source>
        <strain evidence="1">6079U</strain>
    </source>
</reference>
<protein>
    <submittedName>
        <fullName evidence="1">Shufflon protein B</fullName>
    </submittedName>
</protein>
<sequence length="82" mass="8672">YTGASDTQIVTATASAWRFPSAIAWCPTGKKVTSGGANCNTPGDRGYIWLVHSFPAGDNGWAARCDTTEDQNASIVVYALCQ</sequence>
<gene>
    <name evidence="1" type="ORF">G0M21_23910</name>
</gene>
<name>A0A708NXZ0_SALTM</name>
<evidence type="ECO:0000313" key="1">
    <source>
        <dbReference type="EMBL" id="HAD0572702.1"/>
    </source>
</evidence>
<proteinExistence type="predicted"/>
<dbReference type="AlphaFoldDB" id="A0A708NXZ0"/>
<comment type="caution">
    <text evidence="1">The sequence shown here is derived from an EMBL/GenBank/DDBJ whole genome shotgun (WGS) entry which is preliminary data.</text>
</comment>
<accession>A0A708NXZ0</accession>
<reference evidence="1" key="2">
    <citation type="submission" date="2019-08" db="EMBL/GenBank/DDBJ databases">
        <authorList>
            <consortium name="NCBI Pathogen Detection Project"/>
        </authorList>
    </citation>
    <scope>NUCLEOTIDE SEQUENCE</scope>
    <source>
        <strain evidence="1">6079U</strain>
    </source>
</reference>
<dbReference type="EMBL" id="DAANNC010000111">
    <property type="protein sequence ID" value="HAD0572702.1"/>
    <property type="molecule type" value="Genomic_DNA"/>
</dbReference>
<organism evidence="1">
    <name type="scientific">Salmonella typhimurium</name>
    <dbReference type="NCBI Taxonomy" id="90371"/>
    <lineage>
        <taxon>Bacteria</taxon>
        <taxon>Pseudomonadati</taxon>
        <taxon>Pseudomonadota</taxon>
        <taxon>Gammaproteobacteria</taxon>
        <taxon>Enterobacterales</taxon>
        <taxon>Enterobacteriaceae</taxon>
        <taxon>Salmonella</taxon>
    </lineage>
</organism>